<dbReference type="AlphaFoldDB" id="A0A0D8IXX3"/>
<keyword evidence="3" id="KW-1185">Reference proteome</keyword>
<proteinExistence type="predicted"/>
<dbReference type="PATRIC" id="fig|1550024.3.peg.3203"/>
<dbReference type="EMBL" id="JXXK01000023">
    <property type="protein sequence ID" value="KJF39141.1"/>
    <property type="molecule type" value="Genomic_DNA"/>
</dbReference>
<feature type="domain" description="NYN" evidence="1">
    <location>
        <begin position="242"/>
        <end position="367"/>
    </location>
</feature>
<evidence type="ECO:0000313" key="2">
    <source>
        <dbReference type="EMBL" id="KJF39141.1"/>
    </source>
</evidence>
<evidence type="ECO:0000259" key="1">
    <source>
        <dbReference type="Pfam" id="PF01936"/>
    </source>
</evidence>
<evidence type="ECO:0000313" key="3">
    <source>
        <dbReference type="Proteomes" id="UP000032483"/>
    </source>
</evidence>
<organism evidence="2 3">
    <name type="scientific">Ruthenibacterium lactatiformans</name>
    <dbReference type="NCBI Taxonomy" id="1550024"/>
    <lineage>
        <taxon>Bacteria</taxon>
        <taxon>Bacillati</taxon>
        <taxon>Bacillota</taxon>
        <taxon>Clostridia</taxon>
        <taxon>Eubacteriales</taxon>
        <taxon>Oscillospiraceae</taxon>
        <taxon>Ruthenibacterium</taxon>
    </lineage>
</organism>
<gene>
    <name evidence="2" type="ORF">TQ39_14055</name>
</gene>
<dbReference type="Pfam" id="PF01936">
    <property type="entry name" value="NYN"/>
    <property type="match status" value="1"/>
</dbReference>
<name>A0A0D8IXX3_9FIRM</name>
<dbReference type="Gene3D" id="3.40.50.1010">
    <property type="entry name" value="5'-nuclease"/>
    <property type="match status" value="1"/>
</dbReference>
<protein>
    <recommendedName>
        <fullName evidence="1">NYN domain-containing protein</fullName>
    </recommendedName>
</protein>
<dbReference type="GO" id="GO:0004540">
    <property type="term" value="F:RNA nuclease activity"/>
    <property type="evidence" value="ECO:0007669"/>
    <property type="project" value="InterPro"/>
</dbReference>
<accession>A0A0D8IXX3</accession>
<comment type="caution">
    <text evidence="2">The sequence shown here is derived from an EMBL/GenBank/DDBJ whole genome shotgun (WGS) entry which is preliminary data.</text>
</comment>
<sequence length="458" mass="53696">MVNNQVPEADIIRYKDSTYEIVSKIAYLIGVPKRIFENEHEPPKTEVYERLEQDKAARIIRHLCIIRTAIERNFKHINEKMRFDYTSIYNLPEYIPPDSMTQLSADGVNFVRKSSKKLCHHVIEINKLIADRINNCKKLFPLWLNWQYVKNLFVMPNGLTEDGTKAAADIYYSHLLFYPYQVYINWTPKEEGNILYNDKKFVTLLYQWNNDYFTEYSKVSDAGSYVKGSIYEFIESSEKVVIVVDCENSDPYKLCATLRNLDRQYTKKISSIILFDDVHAASAWRILESFTAIPVEHMMIERVKQNKSLVDVMLISRTCQEHYKNNVDSFILVSSDSDYWGLISSLQDARFLVMIERESCGPDLKNALSDAGIFYCYIDDFYSGNTEDIKQGALFKEMYRYIDNAVRLNIFEMFDEAIRTTRIEMSSAEKQQFISQYVKTMQMRITDSGDVVLEFKRK</sequence>
<reference evidence="2" key="1">
    <citation type="submission" date="2015-02" db="EMBL/GenBank/DDBJ databases">
        <title>A novel member of the family Ruminococcaceae isolated from human feces.</title>
        <authorList>
            <person name="Shkoporov A.N."/>
            <person name="Chaplin A.V."/>
            <person name="Motuzova O.V."/>
            <person name="Kafarskaia L.I."/>
            <person name="Khokhlova E.V."/>
            <person name="Efimov B.A."/>
        </authorList>
    </citation>
    <scope>NUCLEOTIDE SEQUENCE [LARGE SCALE GENOMIC DNA]</scope>
    <source>
        <strain evidence="2">585-1</strain>
    </source>
</reference>
<dbReference type="Proteomes" id="UP000032483">
    <property type="component" value="Unassembled WGS sequence"/>
</dbReference>
<dbReference type="InterPro" id="IPR021139">
    <property type="entry name" value="NYN"/>
</dbReference>